<dbReference type="STRING" id="360411.AC812_11360"/>
<name>A0A0P6XGL2_9CHLR</name>
<sequence length="378" mass="41618">MNPTLYPDISRPTLLIDPQRVQKNIQRMVEKANTAGVRLRPHFKTHQSAQAGEWFRPFGIQAITVSSLEMAAYFAGHGWKDILVAFPLNLRQINLVRRLSEFIRLGVLVECAGHVEALADAVERPVDVWIKIDSGSRRTGLAWNDSHAVLDLAGHVRQQPHLNLRGLLTHAGETYQSQNPDEVVQRFRRSNQRMNQVRQFLEQNGIDGLEVSVGDTPGCSLSDNFEGVDEIRPGNFVFYDAQMAQLGACREADIAAVVACPLVAFHPERQEAVIYGGAVHFSKDSVTENGIAAYGWAVLLNERGWSPRIPGGALVRLSQEHGIVRLPPEVFSSLTIGGLIGVIPAHVCLTVSALGVYRTLQGEWIETFVRASAPAGRG</sequence>
<dbReference type="AlphaFoldDB" id="A0A0P6XGL2"/>
<keyword evidence="5" id="KW-1185">Reference proteome</keyword>
<evidence type="ECO:0000256" key="2">
    <source>
        <dbReference type="ARBA" id="ARBA00023239"/>
    </source>
</evidence>
<proteinExistence type="inferred from homology"/>
<dbReference type="InterPro" id="IPR026956">
    <property type="entry name" value="D-ser_dehydrat-like_dom"/>
</dbReference>
<dbReference type="Gene3D" id="2.40.37.20">
    <property type="entry name" value="D-serine dehydratase-like domain"/>
    <property type="match status" value="1"/>
</dbReference>
<dbReference type="InterPro" id="IPR051466">
    <property type="entry name" value="D-amino_acid_metab_enzyme"/>
</dbReference>
<dbReference type="EMBL" id="LGHJ01000017">
    <property type="protein sequence ID" value="KPL74420.1"/>
    <property type="molecule type" value="Genomic_DNA"/>
</dbReference>
<dbReference type="Proteomes" id="UP000050514">
    <property type="component" value="Unassembled WGS sequence"/>
</dbReference>
<dbReference type="InterPro" id="IPR029066">
    <property type="entry name" value="PLP-binding_barrel"/>
</dbReference>
<dbReference type="InterPro" id="IPR042208">
    <property type="entry name" value="D-ser_dehydrat-like_sf"/>
</dbReference>
<keyword evidence="2" id="KW-0456">Lyase</keyword>
<dbReference type="PATRIC" id="fig|360411.5.peg.2094"/>
<evidence type="ECO:0000313" key="4">
    <source>
        <dbReference type="EMBL" id="KPL74420.1"/>
    </source>
</evidence>
<dbReference type="SMART" id="SM01119">
    <property type="entry name" value="D-ser_dehydrat"/>
    <property type="match status" value="1"/>
</dbReference>
<evidence type="ECO:0000259" key="3">
    <source>
        <dbReference type="SMART" id="SM01119"/>
    </source>
</evidence>
<protein>
    <recommendedName>
        <fullName evidence="3">D-serine dehydratase-like domain-containing protein</fullName>
    </recommendedName>
</protein>
<dbReference type="GO" id="GO:0036088">
    <property type="term" value="P:D-serine catabolic process"/>
    <property type="evidence" value="ECO:0007669"/>
    <property type="project" value="TreeGrafter"/>
</dbReference>
<accession>A0A0P6XGL2</accession>
<dbReference type="RefSeq" id="WP_061918555.1">
    <property type="nucleotide sequence ID" value="NZ_DF967971.1"/>
</dbReference>
<comment type="similarity">
    <text evidence="1">Belongs to the DSD1 family.</text>
</comment>
<dbReference type="SUPFAM" id="SSF51419">
    <property type="entry name" value="PLP-binding barrel"/>
    <property type="match status" value="1"/>
</dbReference>
<dbReference type="PANTHER" id="PTHR28004:SF2">
    <property type="entry name" value="D-SERINE DEHYDRATASE"/>
    <property type="match status" value="1"/>
</dbReference>
<dbReference type="InterPro" id="IPR001608">
    <property type="entry name" value="Ala_racemase_N"/>
</dbReference>
<evidence type="ECO:0000256" key="1">
    <source>
        <dbReference type="ARBA" id="ARBA00005323"/>
    </source>
</evidence>
<reference evidence="4 5" key="1">
    <citation type="submission" date="2015-07" db="EMBL/GenBank/DDBJ databases">
        <title>Draft genome of Bellilinea caldifistulae DSM 17877.</title>
        <authorList>
            <person name="Hemp J."/>
            <person name="Ward L.M."/>
            <person name="Pace L.A."/>
            <person name="Fischer W.W."/>
        </authorList>
    </citation>
    <scope>NUCLEOTIDE SEQUENCE [LARGE SCALE GENOMIC DNA]</scope>
    <source>
        <strain evidence="4 5">GOMI-1</strain>
    </source>
</reference>
<dbReference type="Gene3D" id="3.20.20.10">
    <property type="entry name" value="Alanine racemase"/>
    <property type="match status" value="1"/>
</dbReference>
<dbReference type="OrthoDB" id="9788869at2"/>
<organism evidence="4 5">
    <name type="scientific">Bellilinea caldifistulae</name>
    <dbReference type="NCBI Taxonomy" id="360411"/>
    <lineage>
        <taxon>Bacteria</taxon>
        <taxon>Bacillati</taxon>
        <taxon>Chloroflexota</taxon>
        <taxon>Anaerolineae</taxon>
        <taxon>Anaerolineales</taxon>
        <taxon>Anaerolineaceae</taxon>
        <taxon>Bellilinea</taxon>
    </lineage>
</organism>
<dbReference type="Pfam" id="PF14031">
    <property type="entry name" value="D-ser_dehydrat"/>
    <property type="match status" value="1"/>
</dbReference>
<comment type="caution">
    <text evidence="4">The sequence shown here is derived from an EMBL/GenBank/DDBJ whole genome shotgun (WGS) entry which is preliminary data.</text>
</comment>
<feature type="domain" description="D-serine dehydratase-like" evidence="3">
    <location>
        <begin position="255"/>
        <end position="361"/>
    </location>
</feature>
<evidence type="ECO:0000313" key="5">
    <source>
        <dbReference type="Proteomes" id="UP000050514"/>
    </source>
</evidence>
<dbReference type="PANTHER" id="PTHR28004">
    <property type="entry name" value="ZGC:162816-RELATED"/>
    <property type="match status" value="1"/>
</dbReference>
<dbReference type="GO" id="GO:0008721">
    <property type="term" value="F:D-serine ammonia-lyase activity"/>
    <property type="evidence" value="ECO:0007669"/>
    <property type="project" value="TreeGrafter"/>
</dbReference>
<gene>
    <name evidence="4" type="ORF">AC812_11360</name>
</gene>
<dbReference type="Pfam" id="PF01168">
    <property type="entry name" value="Ala_racemase_N"/>
    <property type="match status" value="1"/>
</dbReference>